<keyword evidence="2" id="KW-1185">Reference proteome</keyword>
<accession>A0A2T5IIN1</accession>
<dbReference type="Proteomes" id="UP000244161">
    <property type="component" value="Unassembled WGS sequence"/>
</dbReference>
<sequence>MQQAVCSDDHTIVQQKRIGLVQKKYTRKRGKGSYPDISGATRIHVPFLFLGTKKGALLEATPLILFC</sequence>
<evidence type="ECO:0000313" key="2">
    <source>
        <dbReference type="Proteomes" id="UP000244161"/>
    </source>
</evidence>
<reference evidence="1 2" key="1">
    <citation type="submission" date="2018-04" db="EMBL/GenBank/DDBJ databases">
        <title>Genomic Encyclopedia of Archaeal and Bacterial Type Strains, Phase II (KMG-II): from individual species to whole genera.</title>
        <authorList>
            <person name="Goeker M."/>
        </authorList>
    </citation>
    <scope>NUCLEOTIDE SEQUENCE [LARGE SCALE GENOMIC DNA]</scope>
    <source>
        <strain evidence="1 2">DSM 18806</strain>
    </source>
</reference>
<evidence type="ECO:0000313" key="1">
    <source>
        <dbReference type="EMBL" id="PTQ83651.1"/>
    </source>
</evidence>
<dbReference type="AlphaFoldDB" id="A0A2T5IIN1"/>
<gene>
    <name evidence="1" type="ORF">C8U37_11361</name>
</gene>
<name>A0A2T5IIN1_9LACT</name>
<organism evidence="1 2">
    <name type="scientific">Trichococcus patagoniensis</name>
    <dbReference type="NCBI Taxonomy" id="382641"/>
    <lineage>
        <taxon>Bacteria</taxon>
        <taxon>Bacillati</taxon>
        <taxon>Bacillota</taxon>
        <taxon>Bacilli</taxon>
        <taxon>Lactobacillales</taxon>
        <taxon>Carnobacteriaceae</taxon>
        <taxon>Trichococcus</taxon>
    </lineage>
</organism>
<dbReference type="EMBL" id="QAOM01000013">
    <property type="protein sequence ID" value="PTQ83651.1"/>
    <property type="molecule type" value="Genomic_DNA"/>
</dbReference>
<comment type="caution">
    <text evidence="1">The sequence shown here is derived from an EMBL/GenBank/DDBJ whole genome shotgun (WGS) entry which is preliminary data.</text>
</comment>
<proteinExistence type="predicted"/>
<protein>
    <submittedName>
        <fullName evidence="1">Uncharacterized protein</fullName>
    </submittedName>
</protein>